<dbReference type="InterPro" id="IPR015942">
    <property type="entry name" value="Asp/Glu/hydantoin_racemase"/>
</dbReference>
<dbReference type="InterPro" id="IPR053714">
    <property type="entry name" value="Iso_Racemase_Enz_sf"/>
</dbReference>
<organism evidence="2 3">
    <name type="scientific">Alsobacter ponti</name>
    <dbReference type="NCBI Taxonomy" id="2962936"/>
    <lineage>
        <taxon>Bacteria</taxon>
        <taxon>Pseudomonadati</taxon>
        <taxon>Pseudomonadota</taxon>
        <taxon>Alphaproteobacteria</taxon>
        <taxon>Hyphomicrobiales</taxon>
        <taxon>Alsobacteraceae</taxon>
        <taxon>Alsobacter</taxon>
    </lineage>
</organism>
<dbReference type="Pfam" id="PF01177">
    <property type="entry name" value="Asp_Glu_race"/>
    <property type="match status" value="1"/>
</dbReference>
<dbReference type="InterPro" id="IPR052186">
    <property type="entry name" value="Hydantoin_racemase-like"/>
</dbReference>
<dbReference type="PANTHER" id="PTHR28047:SF5">
    <property type="entry name" value="PROTEIN DCG1"/>
    <property type="match status" value="1"/>
</dbReference>
<gene>
    <name evidence="2" type="ORF">NK718_13095</name>
</gene>
<evidence type="ECO:0000313" key="2">
    <source>
        <dbReference type="EMBL" id="MCP8939455.1"/>
    </source>
</evidence>
<accession>A0ABT1LFF4</accession>
<dbReference type="InterPro" id="IPR001920">
    <property type="entry name" value="Asp/Glu_race"/>
</dbReference>
<dbReference type="RefSeq" id="WP_254742978.1">
    <property type="nucleotide sequence ID" value="NZ_JANCLU010000012.1"/>
</dbReference>
<reference evidence="2 3" key="1">
    <citation type="submission" date="2022-07" db="EMBL/GenBank/DDBJ databases">
        <authorList>
            <person name="Li W.-J."/>
            <person name="Deng Q.-Q."/>
        </authorList>
    </citation>
    <scope>NUCLEOTIDE SEQUENCE [LARGE SCALE GENOMIC DNA]</scope>
    <source>
        <strain evidence="2 3">SYSU M60028</strain>
    </source>
</reference>
<proteinExistence type="inferred from homology"/>
<dbReference type="Proteomes" id="UP001205890">
    <property type="component" value="Unassembled WGS sequence"/>
</dbReference>
<evidence type="ECO:0000256" key="1">
    <source>
        <dbReference type="ARBA" id="ARBA00038414"/>
    </source>
</evidence>
<protein>
    <submittedName>
        <fullName evidence="2">Aspartate/glutamate racemase family protein</fullName>
    </submittedName>
</protein>
<evidence type="ECO:0000313" key="3">
    <source>
        <dbReference type="Proteomes" id="UP001205890"/>
    </source>
</evidence>
<keyword evidence="3" id="KW-1185">Reference proteome</keyword>
<dbReference type="SUPFAM" id="SSF53681">
    <property type="entry name" value="Aspartate/glutamate racemase"/>
    <property type="match status" value="1"/>
</dbReference>
<comment type="caution">
    <text evidence="2">The sequence shown here is derived from an EMBL/GenBank/DDBJ whole genome shotgun (WGS) entry which is preliminary data.</text>
</comment>
<dbReference type="Gene3D" id="3.40.50.12500">
    <property type="match status" value="1"/>
</dbReference>
<dbReference type="PANTHER" id="PTHR28047">
    <property type="entry name" value="PROTEIN DCG1"/>
    <property type="match status" value="1"/>
</dbReference>
<name>A0ABT1LFF4_9HYPH</name>
<sequence>MARILVIVPFALDAEGIENRRKQQKYVELDPDTELVYRPVTAGPTSFMSPHDWSLMDLAIFEAGMDAQKQGFDAVCIDTMSDSGMAALRSVLDIPVISPGKASMLYALTLGSSFSVLAQWEPALPRYRKAIREYGFEKQCASVRSFDQPPDFSALLDGKEDKVFPRMLAVAKRCIEEDGAEVICLGSTTMHQAAEFLASELPVPLVNPGPLSYKLAETFLALGLRHGRAAYPAPTDGRQDLIHAMLAGGAAQQADAAARDA</sequence>
<comment type="similarity">
    <text evidence="1">Belongs to the HyuE racemase family.</text>
</comment>
<dbReference type="EMBL" id="JANCLU010000012">
    <property type="protein sequence ID" value="MCP8939455.1"/>
    <property type="molecule type" value="Genomic_DNA"/>
</dbReference>